<organism evidence="5 6">
    <name type="scientific">Glonium stellatum</name>
    <dbReference type="NCBI Taxonomy" id="574774"/>
    <lineage>
        <taxon>Eukaryota</taxon>
        <taxon>Fungi</taxon>
        <taxon>Dikarya</taxon>
        <taxon>Ascomycota</taxon>
        <taxon>Pezizomycotina</taxon>
        <taxon>Dothideomycetes</taxon>
        <taxon>Pleosporomycetidae</taxon>
        <taxon>Gloniales</taxon>
        <taxon>Gloniaceae</taxon>
        <taxon>Glonium</taxon>
    </lineage>
</organism>
<proteinExistence type="inferred from homology"/>
<comment type="similarity">
    <text evidence="1 2">Belongs to the iron/ascorbate-dependent oxidoreductase family.</text>
</comment>
<dbReference type="SUPFAM" id="SSF51197">
    <property type="entry name" value="Clavaminate synthase-like"/>
    <property type="match status" value="1"/>
</dbReference>
<dbReference type="Pfam" id="PF14226">
    <property type="entry name" value="DIOX_N"/>
    <property type="match status" value="1"/>
</dbReference>
<keyword evidence="2" id="KW-0479">Metal-binding</keyword>
<reference evidence="5 6" key="1">
    <citation type="journal article" date="2016" name="Nat. Commun.">
        <title>Ectomycorrhizal ecology is imprinted in the genome of the dominant symbiotic fungus Cenococcum geophilum.</title>
        <authorList>
            <consortium name="DOE Joint Genome Institute"/>
            <person name="Peter M."/>
            <person name="Kohler A."/>
            <person name="Ohm R.A."/>
            <person name="Kuo A."/>
            <person name="Krutzmann J."/>
            <person name="Morin E."/>
            <person name="Arend M."/>
            <person name="Barry K.W."/>
            <person name="Binder M."/>
            <person name="Choi C."/>
            <person name="Clum A."/>
            <person name="Copeland A."/>
            <person name="Grisel N."/>
            <person name="Haridas S."/>
            <person name="Kipfer T."/>
            <person name="LaButti K."/>
            <person name="Lindquist E."/>
            <person name="Lipzen A."/>
            <person name="Maire R."/>
            <person name="Meier B."/>
            <person name="Mihaltcheva S."/>
            <person name="Molinier V."/>
            <person name="Murat C."/>
            <person name="Poggeler S."/>
            <person name="Quandt C.A."/>
            <person name="Sperisen C."/>
            <person name="Tritt A."/>
            <person name="Tisserant E."/>
            <person name="Crous P.W."/>
            <person name="Henrissat B."/>
            <person name="Nehls U."/>
            <person name="Egli S."/>
            <person name="Spatafora J.W."/>
            <person name="Grigoriev I.V."/>
            <person name="Martin F.M."/>
        </authorList>
    </citation>
    <scope>NUCLEOTIDE SEQUENCE [LARGE SCALE GENOMIC DNA]</scope>
    <source>
        <strain evidence="5 6">CBS 207.34</strain>
    </source>
</reference>
<dbReference type="GO" id="GO:0046872">
    <property type="term" value="F:metal ion binding"/>
    <property type="evidence" value="ECO:0007669"/>
    <property type="project" value="UniProtKB-KW"/>
</dbReference>
<dbReference type="InterPro" id="IPR005123">
    <property type="entry name" value="Oxoglu/Fe-dep_dioxygenase_dom"/>
</dbReference>
<dbReference type="InterPro" id="IPR044861">
    <property type="entry name" value="IPNS-like_FE2OG_OXY"/>
</dbReference>
<dbReference type="PANTHER" id="PTHR47990">
    <property type="entry name" value="2-OXOGLUTARATE (2OG) AND FE(II)-DEPENDENT OXYGENASE SUPERFAMILY PROTEIN-RELATED"/>
    <property type="match status" value="1"/>
</dbReference>
<protein>
    <submittedName>
        <fullName evidence="5">Putative leucoanthocyanidin dioxygenase</fullName>
    </submittedName>
</protein>
<evidence type="ECO:0000259" key="4">
    <source>
        <dbReference type="PROSITE" id="PS51471"/>
    </source>
</evidence>
<dbReference type="GO" id="GO:0044283">
    <property type="term" value="P:small molecule biosynthetic process"/>
    <property type="evidence" value="ECO:0007669"/>
    <property type="project" value="UniProtKB-ARBA"/>
</dbReference>
<dbReference type="Proteomes" id="UP000250140">
    <property type="component" value="Unassembled WGS sequence"/>
</dbReference>
<feature type="region of interest" description="Disordered" evidence="3">
    <location>
        <begin position="74"/>
        <end position="106"/>
    </location>
</feature>
<keyword evidence="5" id="KW-0223">Dioxygenase</keyword>
<dbReference type="GO" id="GO:0051213">
    <property type="term" value="F:dioxygenase activity"/>
    <property type="evidence" value="ECO:0007669"/>
    <property type="project" value="UniProtKB-KW"/>
</dbReference>
<dbReference type="Pfam" id="PF03171">
    <property type="entry name" value="2OG-FeII_Oxy"/>
    <property type="match status" value="1"/>
</dbReference>
<accession>A0A8E2EWS6</accession>
<evidence type="ECO:0000256" key="3">
    <source>
        <dbReference type="SAM" id="MobiDB-lite"/>
    </source>
</evidence>
<dbReference type="Gene3D" id="2.60.120.330">
    <property type="entry name" value="B-lactam Antibiotic, Isopenicillin N Synthase, Chain"/>
    <property type="match status" value="1"/>
</dbReference>
<dbReference type="OrthoDB" id="288590at2759"/>
<evidence type="ECO:0000313" key="6">
    <source>
        <dbReference type="Proteomes" id="UP000250140"/>
    </source>
</evidence>
<feature type="domain" description="Fe2OG dioxygenase" evidence="4">
    <location>
        <begin position="189"/>
        <end position="300"/>
    </location>
</feature>
<dbReference type="PROSITE" id="PS51471">
    <property type="entry name" value="FE2OG_OXY"/>
    <property type="match status" value="1"/>
</dbReference>
<dbReference type="InterPro" id="IPR026992">
    <property type="entry name" value="DIOX_N"/>
</dbReference>
<keyword evidence="6" id="KW-1185">Reference proteome</keyword>
<dbReference type="AlphaFoldDB" id="A0A8E2EWS6"/>
<name>A0A8E2EWS6_9PEZI</name>
<evidence type="ECO:0000256" key="2">
    <source>
        <dbReference type="RuleBase" id="RU003682"/>
    </source>
</evidence>
<dbReference type="InterPro" id="IPR027443">
    <property type="entry name" value="IPNS-like_sf"/>
</dbReference>
<dbReference type="EMBL" id="KV750084">
    <property type="protein sequence ID" value="OCL06357.1"/>
    <property type="molecule type" value="Genomic_DNA"/>
</dbReference>
<keyword evidence="2" id="KW-0408">Iron</keyword>
<sequence>MAPNGVYGVPVVDLSPFTSGGDFESRRRAAIDLAEKGQINGCVGITGHGVTSERLKEAFAVTKKLFDLPYEEKMKAPHPDSTTPHRGYSGTGREKGAAKTALETTDEAQKDAYSKTTDYKESYEIGSEENSVQYNIWLPEEVFPGFRHFTTQFFWELNKTANAILEALIMSLDLTEEEAHSIRALHTGHDNQLRLLHYPPIASEMLKDKDMSRLGAHTDWSTFTLLFQDTHGGLEFIDRKTGEFMPATPKEEVVYMNIGDMFQRISNGFYPSALHRVTITGKASNKATAARYSIPYFVVPLADGVIEPQPSLVAAHGKQVYEPVTFNTYSDLMFQAVNVHDSKE</sequence>
<evidence type="ECO:0000256" key="1">
    <source>
        <dbReference type="ARBA" id="ARBA00008056"/>
    </source>
</evidence>
<dbReference type="InterPro" id="IPR050231">
    <property type="entry name" value="Iron_ascorbate_oxido_reductase"/>
</dbReference>
<gene>
    <name evidence="5" type="ORF">AOQ84DRAFT_390241</name>
</gene>
<evidence type="ECO:0000313" key="5">
    <source>
        <dbReference type="EMBL" id="OCL06357.1"/>
    </source>
</evidence>
<keyword evidence="2" id="KW-0560">Oxidoreductase</keyword>